<sequence>MSRYEMDLAMPTAANRSPERCLCITATNDLLSIYYSRHFRPPATDTSRFLLFLEDILDTILERRFAIAHIADHGQRCNCPRYERSEAAYLRRRNGGLLRVYDDPVKDLPRLVDVEAGHFTVSEKRIKENLVLPLSSAVPWKTFEFLVGPFRTWVSGFSFTHRTVDFEGHHRISMPYPHFEDPFFGVDSEISRCQFVRNRVDHLLGLHKIWEASMHIPDAWEKRGGCCFVVEDLERSMDDKEPLWDDSDGKRGLQVETWLQNRCRCLWMAFLFIVGKEWRVPVTWKHPGPKQRVLHERIEELSRLIFTVVFLSSFIRLVVLVLDFLDSHVSKCSRFDYPL</sequence>
<accession>A0ABR1LP43</accession>
<gene>
    <name evidence="1" type="ORF">J3D65DRAFT_695857</name>
</gene>
<dbReference type="EMBL" id="JBBPEH010000006">
    <property type="protein sequence ID" value="KAK7536949.1"/>
    <property type="molecule type" value="Genomic_DNA"/>
</dbReference>
<name>A0ABR1LP43_9PEZI</name>
<evidence type="ECO:0000313" key="2">
    <source>
        <dbReference type="Proteomes" id="UP001360953"/>
    </source>
</evidence>
<protein>
    <submittedName>
        <fullName evidence="1">Uncharacterized protein</fullName>
    </submittedName>
</protein>
<organism evidence="1 2">
    <name type="scientific">Phyllosticta citribraziliensis</name>
    <dbReference type="NCBI Taxonomy" id="989973"/>
    <lineage>
        <taxon>Eukaryota</taxon>
        <taxon>Fungi</taxon>
        <taxon>Dikarya</taxon>
        <taxon>Ascomycota</taxon>
        <taxon>Pezizomycotina</taxon>
        <taxon>Dothideomycetes</taxon>
        <taxon>Dothideomycetes incertae sedis</taxon>
        <taxon>Botryosphaeriales</taxon>
        <taxon>Phyllostictaceae</taxon>
        <taxon>Phyllosticta</taxon>
    </lineage>
</organism>
<dbReference type="Proteomes" id="UP001360953">
    <property type="component" value="Unassembled WGS sequence"/>
</dbReference>
<dbReference type="GeneID" id="92036919"/>
<reference evidence="1 2" key="1">
    <citation type="submission" date="2024-04" db="EMBL/GenBank/DDBJ databases">
        <title>Phyllosticta paracitricarpa is synonymous to the EU quarantine fungus P. citricarpa based on phylogenomic analyses.</title>
        <authorList>
            <consortium name="Lawrence Berkeley National Laboratory"/>
            <person name="Van ingen-buijs V.A."/>
            <person name="Van westerhoven A.C."/>
            <person name="Haridas S."/>
            <person name="Skiadas P."/>
            <person name="Martin F."/>
            <person name="Groenewald J.Z."/>
            <person name="Crous P.W."/>
            <person name="Seidl M.F."/>
        </authorList>
    </citation>
    <scope>NUCLEOTIDE SEQUENCE [LARGE SCALE GENOMIC DNA]</scope>
    <source>
        <strain evidence="1 2">CPC 17464</strain>
    </source>
</reference>
<keyword evidence="2" id="KW-1185">Reference proteome</keyword>
<comment type="caution">
    <text evidence="1">The sequence shown here is derived from an EMBL/GenBank/DDBJ whole genome shotgun (WGS) entry which is preliminary data.</text>
</comment>
<dbReference type="RefSeq" id="XP_066655100.1">
    <property type="nucleotide sequence ID" value="XM_066804013.1"/>
</dbReference>
<evidence type="ECO:0000313" key="1">
    <source>
        <dbReference type="EMBL" id="KAK7536949.1"/>
    </source>
</evidence>
<proteinExistence type="predicted"/>